<dbReference type="EC" id="3.5.3.1" evidence="2 9"/>
<evidence type="ECO:0000256" key="3">
    <source>
        <dbReference type="ARBA" id="ARBA00018123"/>
    </source>
</evidence>
<keyword evidence="6 12" id="KW-0378">Hydrolase</keyword>
<keyword evidence="4 13" id="KW-0056">Arginine metabolism</keyword>
<dbReference type="EMBL" id="FNQN01000007">
    <property type="protein sequence ID" value="SEA56763.1"/>
    <property type="molecule type" value="Genomic_DNA"/>
</dbReference>
<dbReference type="PIRSF" id="PIRSF036979">
    <property type="entry name" value="Arginase"/>
    <property type="match status" value="1"/>
</dbReference>
<dbReference type="NCBIfam" id="TIGR01229">
    <property type="entry name" value="rocF_arginase"/>
    <property type="match status" value="1"/>
</dbReference>
<dbReference type="OrthoDB" id="9789727at2"/>
<gene>
    <name evidence="14" type="ORF">SAMN05660420_02493</name>
</gene>
<feature type="binding site" evidence="10">
    <location>
        <position position="123"/>
    </location>
    <ligand>
        <name>Mn(2+)</name>
        <dbReference type="ChEBI" id="CHEBI:29035"/>
        <label>1</label>
    </ligand>
</feature>
<dbReference type="UniPathway" id="UPA00158">
    <property type="reaction ID" value="UER00270"/>
</dbReference>
<dbReference type="InterPro" id="IPR023696">
    <property type="entry name" value="Ureohydrolase_dom_sf"/>
</dbReference>
<evidence type="ECO:0000256" key="2">
    <source>
        <dbReference type="ARBA" id="ARBA00012168"/>
    </source>
</evidence>
<evidence type="ECO:0000256" key="7">
    <source>
        <dbReference type="ARBA" id="ARBA00023211"/>
    </source>
</evidence>
<protein>
    <recommendedName>
        <fullName evidence="3 9">Arginase</fullName>
        <ecNumber evidence="2 9">3.5.3.1</ecNumber>
    </recommendedName>
</protein>
<dbReference type="RefSeq" id="WP_092349018.1">
    <property type="nucleotide sequence ID" value="NZ_FNQN01000007.1"/>
</dbReference>
<feature type="binding site" evidence="10">
    <location>
        <position position="99"/>
    </location>
    <ligand>
        <name>Mn(2+)</name>
        <dbReference type="ChEBI" id="CHEBI:29035"/>
        <label>1</label>
    </ligand>
</feature>
<comment type="catalytic activity">
    <reaction evidence="8 13">
        <text>L-arginine + H2O = urea + L-ornithine</text>
        <dbReference type="Rhea" id="RHEA:20569"/>
        <dbReference type="ChEBI" id="CHEBI:15377"/>
        <dbReference type="ChEBI" id="CHEBI:16199"/>
        <dbReference type="ChEBI" id="CHEBI:32682"/>
        <dbReference type="ChEBI" id="CHEBI:46911"/>
        <dbReference type="EC" id="3.5.3.1"/>
    </reaction>
</comment>
<comment type="similarity">
    <text evidence="11 12">Belongs to the arginase family.</text>
</comment>
<dbReference type="AlphaFoldDB" id="A0A1H4C8T3"/>
<dbReference type="GO" id="GO:0030145">
    <property type="term" value="F:manganese ion binding"/>
    <property type="evidence" value="ECO:0007669"/>
    <property type="project" value="TreeGrafter"/>
</dbReference>
<comment type="cofactor">
    <cofactor evidence="10 13">
        <name>Mn(2+)</name>
        <dbReference type="ChEBI" id="CHEBI:29035"/>
    </cofactor>
    <text evidence="10 13">Binds 2 manganese ions per subunit.</text>
</comment>
<evidence type="ECO:0000313" key="15">
    <source>
        <dbReference type="Proteomes" id="UP000199409"/>
    </source>
</evidence>
<evidence type="ECO:0000256" key="9">
    <source>
        <dbReference type="NCBIfam" id="TIGR01229"/>
    </source>
</evidence>
<keyword evidence="15" id="KW-1185">Reference proteome</keyword>
<dbReference type="InterPro" id="IPR006035">
    <property type="entry name" value="Ureohydrolase"/>
</dbReference>
<dbReference type="PANTHER" id="PTHR43782">
    <property type="entry name" value="ARGINASE"/>
    <property type="match status" value="1"/>
</dbReference>
<dbReference type="InterPro" id="IPR020855">
    <property type="entry name" value="Ureohydrolase_Mn_BS"/>
</dbReference>
<dbReference type="Proteomes" id="UP000199409">
    <property type="component" value="Unassembled WGS sequence"/>
</dbReference>
<dbReference type="PRINTS" id="PR00116">
    <property type="entry name" value="ARGINASE"/>
</dbReference>
<evidence type="ECO:0000256" key="13">
    <source>
        <dbReference type="RuleBase" id="RU361159"/>
    </source>
</evidence>
<evidence type="ECO:0000256" key="10">
    <source>
        <dbReference type="PIRSR" id="PIRSR036979-1"/>
    </source>
</evidence>
<keyword evidence="7 10" id="KW-0464">Manganese</keyword>
<feature type="binding site" evidence="10">
    <location>
        <position position="224"/>
    </location>
    <ligand>
        <name>Mn(2+)</name>
        <dbReference type="ChEBI" id="CHEBI:29035"/>
        <label>1</label>
    </ligand>
</feature>
<dbReference type="GO" id="GO:0004053">
    <property type="term" value="F:arginase activity"/>
    <property type="evidence" value="ECO:0007669"/>
    <property type="project" value="UniProtKB-UniRule"/>
</dbReference>
<evidence type="ECO:0000256" key="8">
    <source>
        <dbReference type="ARBA" id="ARBA00047391"/>
    </source>
</evidence>
<dbReference type="GO" id="GO:0006525">
    <property type="term" value="P:arginine metabolic process"/>
    <property type="evidence" value="ECO:0007669"/>
    <property type="project" value="UniProtKB-KW"/>
</dbReference>
<organism evidence="14 15">
    <name type="scientific">Desulfuromusa kysingii</name>
    <dbReference type="NCBI Taxonomy" id="37625"/>
    <lineage>
        <taxon>Bacteria</taxon>
        <taxon>Pseudomonadati</taxon>
        <taxon>Thermodesulfobacteriota</taxon>
        <taxon>Desulfuromonadia</taxon>
        <taxon>Desulfuromonadales</taxon>
        <taxon>Geopsychrobacteraceae</taxon>
        <taxon>Desulfuromusa</taxon>
    </lineage>
</organism>
<comment type="pathway">
    <text evidence="1">Nitrogen metabolism; urea cycle; L-ornithine and urea from L-arginine: step 1/1.</text>
</comment>
<dbReference type="GO" id="GO:0005737">
    <property type="term" value="C:cytoplasm"/>
    <property type="evidence" value="ECO:0007669"/>
    <property type="project" value="TreeGrafter"/>
</dbReference>
<dbReference type="InterPro" id="IPR014033">
    <property type="entry name" value="Arginase"/>
</dbReference>
<accession>A0A1H4C8T3</accession>
<evidence type="ECO:0000256" key="12">
    <source>
        <dbReference type="RuleBase" id="RU003684"/>
    </source>
</evidence>
<evidence type="ECO:0000256" key="1">
    <source>
        <dbReference type="ARBA" id="ARBA00005098"/>
    </source>
</evidence>
<dbReference type="CDD" id="cd09989">
    <property type="entry name" value="Arginase"/>
    <property type="match status" value="1"/>
</dbReference>
<name>A0A1H4C8T3_9BACT</name>
<dbReference type="PROSITE" id="PS51409">
    <property type="entry name" value="ARGINASE_2"/>
    <property type="match status" value="1"/>
</dbReference>
<dbReference type="STRING" id="37625.SAMN05660420_02493"/>
<dbReference type="Gene3D" id="3.40.800.10">
    <property type="entry name" value="Ureohydrolase domain"/>
    <property type="match status" value="1"/>
</dbReference>
<evidence type="ECO:0000256" key="4">
    <source>
        <dbReference type="ARBA" id="ARBA00022503"/>
    </source>
</evidence>
<proteinExistence type="inferred from homology"/>
<evidence type="ECO:0000313" key="14">
    <source>
        <dbReference type="EMBL" id="SEA56763.1"/>
    </source>
</evidence>
<dbReference type="Pfam" id="PF00491">
    <property type="entry name" value="Arginase"/>
    <property type="match status" value="1"/>
</dbReference>
<dbReference type="PROSITE" id="PS01053">
    <property type="entry name" value="ARGINASE_1"/>
    <property type="match status" value="1"/>
</dbReference>
<feature type="binding site" evidence="10">
    <location>
        <position position="125"/>
    </location>
    <ligand>
        <name>Mn(2+)</name>
        <dbReference type="ChEBI" id="CHEBI:29035"/>
        <label>1</label>
    </ligand>
</feature>
<keyword evidence="5 10" id="KW-0479">Metal-binding</keyword>
<feature type="binding site" evidence="10">
    <location>
        <position position="226"/>
    </location>
    <ligand>
        <name>Mn(2+)</name>
        <dbReference type="ChEBI" id="CHEBI:29035"/>
        <label>1</label>
    </ligand>
</feature>
<evidence type="ECO:0000256" key="6">
    <source>
        <dbReference type="ARBA" id="ARBA00022801"/>
    </source>
</evidence>
<feature type="binding site" evidence="10">
    <location>
        <position position="121"/>
    </location>
    <ligand>
        <name>Mn(2+)</name>
        <dbReference type="ChEBI" id="CHEBI:29035"/>
        <label>1</label>
    </ligand>
</feature>
<dbReference type="FunFam" id="3.40.800.10:FF:000012">
    <property type="entry name" value="Arginase"/>
    <property type="match status" value="1"/>
</dbReference>
<dbReference type="SUPFAM" id="SSF52768">
    <property type="entry name" value="Arginase/deacetylase"/>
    <property type="match status" value="1"/>
</dbReference>
<dbReference type="GO" id="GO:0000050">
    <property type="term" value="P:urea cycle"/>
    <property type="evidence" value="ECO:0007669"/>
    <property type="project" value="UniProtKB-UniPathway"/>
</dbReference>
<reference evidence="14 15" key="1">
    <citation type="submission" date="2016-10" db="EMBL/GenBank/DDBJ databases">
        <authorList>
            <person name="de Groot N.N."/>
        </authorList>
    </citation>
    <scope>NUCLEOTIDE SEQUENCE [LARGE SCALE GENOMIC DNA]</scope>
    <source>
        <strain evidence="14 15">DSM 7343</strain>
    </source>
</reference>
<evidence type="ECO:0000256" key="5">
    <source>
        <dbReference type="ARBA" id="ARBA00022723"/>
    </source>
</evidence>
<dbReference type="PANTHER" id="PTHR43782:SF3">
    <property type="entry name" value="ARGINASE"/>
    <property type="match status" value="1"/>
</dbReference>
<evidence type="ECO:0000256" key="11">
    <source>
        <dbReference type="PROSITE-ProRule" id="PRU00742"/>
    </source>
</evidence>
<sequence>MKNKTIRIIGVPIDLGQSQRGVDMGPSALRYAGLSARLKSLGYQLHDEGNLYVPVRDSVAEKNNGGFLEAVQHVCQSVYDAATEAIAAGDIPLFLGGDHSLAIGTIGGVSAQDRVGVIWVDAHGDANSPATSPTGNIHGMPIATLLGEGYPELINIGRAGAKLSGQDIVMIGIRDLDGAERDWLKQSGVKVYTMRDLDERGMGSVTREALDFLHGHTRIHVSLDMDALDPNIVPGVGTPSSGGLSYREAQLLMEIIADSGKLTSADIVEINPILDHENCTAKVAVDLAASLFGKSIF</sequence>